<dbReference type="EMBL" id="AMZH03004839">
    <property type="protein sequence ID" value="RRT68019.1"/>
    <property type="molecule type" value="Genomic_DNA"/>
</dbReference>
<reference evidence="1 2" key="1">
    <citation type="journal article" date="2014" name="Agronomy (Basel)">
        <title>A Draft Genome Sequence for Ensete ventricosum, the Drought-Tolerant Tree Against Hunger.</title>
        <authorList>
            <person name="Harrison J."/>
            <person name="Moore K.A."/>
            <person name="Paszkiewicz K."/>
            <person name="Jones T."/>
            <person name="Grant M."/>
            <person name="Ambacheew D."/>
            <person name="Muzemil S."/>
            <person name="Studholme D.J."/>
        </authorList>
    </citation>
    <scope>NUCLEOTIDE SEQUENCE [LARGE SCALE GENOMIC DNA]</scope>
</reference>
<evidence type="ECO:0000313" key="2">
    <source>
        <dbReference type="Proteomes" id="UP000287651"/>
    </source>
</evidence>
<gene>
    <name evidence="1" type="ORF">B296_00037773</name>
</gene>
<accession>A0A426ZVK7</accession>
<evidence type="ECO:0000313" key="1">
    <source>
        <dbReference type="EMBL" id="RRT68019.1"/>
    </source>
</evidence>
<name>A0A426ZVK7_ENSVE</name>
<sequence length="68" mass="7212">MNTAYEPLWGSVASGPHPLGLPIPASPRSPVTPLVGARELRRYRSLLTLGNSSLSISFVLSPFAPSHS</sequence>
<dbReference type="AlphaFoldDB" id="A0A426ZVK7"/>
<organism evidence="1 2">
    <name type="scientific">Ensete ventricosum</name>
    <name type="common">Abyssinian banana</name>
    <name type="synonym">Musa ensete</name>
    <dbReference type="NCBI Taxonomy" id="4639"/>
    <lineage>
        <taxon>Eukaryota</taxon>
        <taxon>Viridiplantae</taxon>
        <taxon>Streptophyta</taxon>
        <taxon>Embryophyta</taxon>
        <taxon>Tracheophyta</taxon>
        <taxon>Spermatophyta</taxon>
        <taxon>Magnoliopsida</taxon>
        <taxon>Liliopsida</taxon>
        <taxon>Zingiberales</taxon>
        <taxon>Musaceae</taxon>
        <taxon>Ensete</taxon>
    </lineage>
</organism>
<proteinExistence type="predicted"/>
<dbReference type="Proteomes" id="UP000287651">
    <property type="component" value="Unassembled WGS sequence"/>
</dbReference>
<protein>
    <submittedName>
        <fullName evidence="1">Uncharacterized protein</fullName>
    </submittedName>
</protein>
<comment type="caution">
    <text evidence="1">The sequence shown here is derived from an EMBL/GenBank/DDBJ whole genome shotgun (WGS) entry which is preliminary data.</text>
</comment>